<dbReference type="OrthoDB" id="1683573at2"/>
<name>A0A3N5C1I6_9BACI</name>
<dbReference type="AlphaFoldDB" id="A0A3N5C1I6"/>
<protein>
    <submittedName>
        <fullName evidence="1">YlzJ-like protein</fullName>
    </submittedName>
</protein>
<accession>A0A3N5C1I6</accession>
<dbReference type="Pfam" id="PF14035">
    <property type="entry name" value="YlzJ"/>
    <property type="match status" value="1"/>
</dbReference>
<dbReference type="InterPro" id="IPR025619">
    <property type="entry name" value="YlzJ"/>
</dbReference>
<dbReference type="EMBL" id="RKRF01000007">
    <property type="protein sequence ID" value="RPF55938.1"/>
    <property type="molecule type" value="Genomic_DNA"/>
</dbReference>
<dbReference type="RefSeq" id="WP_124219946.1">
    <property type="nucleotide sequence ID" value="NZ_RKRF01000007.1"/>
</dbReference>
<proteinExistence type="predicted"/>
<evidence type="ECO:0000313" key="1">
    <source>
        <dbReference type="EMBL" id="RPF55938.1"/>
    </source>
</evidence>
<dbReference type="Proteomes" id="UP000276443">
    <property type="component" value="Unassembled WGS sequence"/>
</dbReference>
<keyword evidence="2" id="KW-1185">Reference proteome</keyword>
<evidence type="ECO:0000313" key="2">
    <source>
        <dbReference type="Proteomes" id="UP000276443"/>
    </source>
</evidence>
<gene>
    <name evidence="1" type="ORF">EDC24_0824</name>
</gene>
<comment type="caution">
    <text evidence="1">The sequence shown here is derived from an EMBL/GenBank/DDBJ whole genome shotgun (WGS) entry which is preliminary data.</text>
</comment>
<sequence>MILYTPLDVQEIFEDEDQNEYQFVSVNHATVKLKRDPDINGYEIVHMTSTDPADYLNQDLQPGRQYYL</sequence>
<organism evidence="1 2">
    <name type="scientific">Aquisalibacillus elongatus</name>
    <dbReference type="NCBI Taxonomy" id="485577"/>
    <lineage>
        <taxon>Bacteria</taxon>
        <taxon>Bacillati</taxon>
        <taxon>Bacillota</taxon>
        <taxon>Bacilli</taxon>
        <taxon>Bacillales</taxon>
        <taxon>Bacillaceae</taxon>
        <taxon>Aquisalibacillus</taxon>
    </lineage>
</organism>
<reference evidence="1 2" key="1">
    <citation type="submission" date="2018-11" db="EMBL/GenBank/DDBJ databases">
        <title>Genomic Encyclopedia of Type Strains, Phase IV (KMG-IV): sequencing the most valuable type-strain genomes for metagenomic binning, comparative biology and taxonomic classification.</title>
        <authorList>
            <person name="Goeker M."/>
        </authorList>
    </citation>
    <scope>NUCLEOTIDE SEQUENCE [LARGE SCALE GENOMIC DNA]</scope>
    <source>
        <strain evidence="1 2">DSM 18090</strain>
    </source>
</reference>